<dbReference type="Proteomes" id="UP000276215">
    <property type="component" value="Unassembled WGS sequence"/>
</dbReference>
<dbReference type="AlphaFoldDB" id="A0A3N4K3T5"/>
<name>A0A3N4K3T5_9PEZI</name>
<proteinExistence type="predicted"/>
<reference evidence="1 2" key="1">
    <citation type="journal article" date="2018" name="Nat. Ecol. Evol.">
        <title>Pezizomycetes genomes reveal the molecular basis of ectomycorrhizal truffle lifestyle.</title>
        <authorList>
            <person name="Murat C."/>
            <person name="Payen T."/>
            <person name="Noel B."/>
            <person name="Kuo A."/>
            <person name="Morin E."/>
            <person name="Chen J."/>
            <person name="Kohler A."/>
            <person name="Krizsan K."/>
            <person name="Balestrini R."/>
            <person name="Da Silva C."/>
            <person name="Montanini B."/>
            <person name="Hainaut M."/>
            <person name="Levati E."/>
            <person name="Barry K.W."/>
            <person name="Belfiori B."/>
            <person name="Cichocki N."/>
            <person name="Clum A."/>
            <person name="Dockter R.B."/>
            <person name="Fauchery L."/>
            <person name="Guy J."/>
            <person name="Iotti M."/>
            <person name="Le Tacon F."/>
            <person name="Lindquist E.A."/>
            <person name="Lipzen A."/>
            <person name="Malagnac F."/>
            <person name="Mello A."/>
            <person name="Molinier V."/>
            <person name="Miyauchi S."/>
            <person name="Poulain J."/>
            <person name="Riccioni C."/>
            <person name="Rubini A."/>
            <person name="Sitrit Y."/>
            <person name="Splivallo R."/>
            <person name="Traeger S."/>
            <person name="Wang M."/>
            <person name="Zifcakova L."/>
            <person name="Wipf D."/>
            <person name="Zambonelli A."/>
            <person name="Paolocci F."/>
            <person name="Nowrousian M."/>
            <person name="Ottonello S."/>
            <person name="Baldrian P."/>
            <person name="Spatafora J.W."/>
            <person name="Henrissat B."/>
            <person name="Nagy L.G."/>
            <person name="Aury J.M."/>
            <person name="Wincker P."/>
            <person name="Grigoriev I.V."/>
            <person name="Bonfante P."/>
            <person name="Martin F.M."/>
        </authorList>
    </citation>
    <scope>NUCLEOTIDE SEQUENCE [LARGE SCALE GENOMIC DNA]</scope>
    <source>
        <strain evidence="1 2">120613-1</strain>
    </source>
</reference>
<organism evidence="1 2">
    <name type="scientific">Choiromyces venosus 120613-1</name>
    <dbReference type="NCBI Taxonomy" id="1336337"/>
    <lineage>
        <taxon>Eukaryota</taxon>
        <taxon>Fungi</taxon>
        <taxon>Dikarya</taxon>
        <taxon>Ascomycota</taxon>
        <taxon>Pezizomycotina</taxon>
        <taxon>Pezizomycetes</taxon>
        <taxon>Pezizales</taxon>
        <taxon>Tuberaceae</taxon>
        <taxon>Choiromyces</taxon>
    </lineage>
</organism>
<evidence type="ECO:0000313" key="2">
    <source>
        <dbReference type="Proteomes" id="UP000276215"/>
    </source>
</evidence>
<evidence type="ECO:0000313" key="1">
    <source>
        <dbReference type="EMBL" id="RPB03989.1"/>
    </source>
</evidence>
<keyword evidence="2" id="KW-1185">Reference proteome</keyword>
<gene>
    <name evidence="1" type="ORF">L873DRAFT_1799985</name>
</gene>
<sequence>MATLKAHSIIIVTGHALALASRGHPFKPCWQATQSKHVISNLRYPASTIHYQSRESFPPSPPPNNLISTLTYLYEYSARVHISTR</sequence>
<dbReference type="EMBL" id="ML120360">
    <property type="protein sequence ID" value="RPB03989.1"/>
    <property type="molecule type" value="Genomic_DNA"/>
</dbReference>
<accession>A0A3N4K3T5</accession>
<protein>
    <submittedName>
        <fullName evidence="1">Uncharacterized protein</fullName>
    </submittedName>
</protein>